<dbReference type="Pfam" id="PF05634">
    <property type="entry name" value="APO_RNA-bind"/>
    <property type="match status" value="2"/>
</dbReference>
<comment type="caution">
    <text evidence="2">The sequence shown here is derived from an EMBL/GenBank/DDBJ whole genome shotgun (WGS) entry which is preliminary data.</text>
</comment>
<accession>A0AA88R2I0</accession>
<dbReference type="AlphaFoldDB" id="A0AA88R2I0"/>
<feature type="domain" description="APO" evidence="1">
    <location>
        <begin position="127"/>
        <end position="213"/>
    </location>
</feature>
<dbReference type="EMBL" id="JAVXUO010002328">
    <property type="protein sequence ID" value="KAK2974180.1"/>
    <property type="molecule type" value="Genomic_DNA"/>
</dbReference>
<organism evidence="2 3">
    <name type="scientific">Escallonia rubra</name>
    <dbReference type="NCBI Taxonomy" id="112253"/>
    <lineage>
        <taxon>Eukaryota</taxon>
        <taxon>Viridiplantae</taxon>
        <taxon>Streptophyta</taxon>
        <taxon>Embryophyta</taxon>
        <taxon>Tracheophyta</taxon>
        <taxon>Spermatophyta</taxon>
        <taxon>Magnoliopsida</taxon>
        <taxon>eudicotyledons</taxon>
        <taxon>Gunneridae</taxon>
        <taxon>Pentapetalae</taxon>
        <taxon>asterids</taxon>
        <taxon>campanulids</taxon>
        <taxon>Escalloniales</taxon>
        <taxon>Escalloniaceae</taxon>
        <taxon>Escallonia</taxon>
    </lineage>
</organism>
<sequence>MQRKIHPQLLHFRTLECLFTPNFTFPSLRTMTVLVDEEADPLYTDLPRPRATKSERKPYPTPMKTLVRRAKEEREARKAQPCGVLQEPPDNGLLVPQLVEVAHRVHRARDSLLLGVSKLIHAIPVKRCRYCFEVHIGIVGHEIRTCTGPKSGFRNATHVWRRGAIRDVIYFPNCFHLYDRVGKPRVGHDEQHTVRRVPAIVELCIQAGLDLEKYPARRRTKPVYSIEGRIVDFEPGTEIDETKGEMNSEDGSSFLEIGSEINSGKAGNESNLEHVINSQVLLRHNEGKSLREISIMTLESWFQMISGAKEIMQKYGVWTCGYCPEVQVGPKGHKVRMCKASKHQSRNGLHAWQEATIDDLVGPNYVWHVSDSAGPPLVNNLKRYYGKAPAVVELCVQAGAPIPDQYRSMMRVDVVPPGRDEVDLVT</sequence>
<dbReference type="PANTHER" id="PTHR10388">
    <property type="entry name" value="EUKARYOTIC TRANSLATION INITIATION FACTOR SUI1"/>
    <property type="match status" value="1"/>
</dbReference>
<dbReference type="GO" id="GO:0003723">
    <property type="term" value="F:RNA binding"/>
    <property type="evidence" value="ECO:0007669"/>
    <property type="project" value="InterPro"/>
</dbReference>
<gene>
    <name evidence="2" type="ORF">RJ640_021471</name>
</gene>
<protein>
    <recommendedName>
        <fullName evidence="1">APO domain-containing protein</fullName>
    </recommendedName>
</protein>
<dbReference type="PROSITE" id="PS51499">
    <property type="entry name" value="APO"/>
    <property type="match status" value="2"/>
</dbReference>
<keyword evidence="3" id="KW-1185">Reference proteome</keyword>
<dbReference type="InterPro" id="IPR023342">
    <property type="entry name" value="APO_dom"/>
</dbReference>
<evidence type="ECO:0000259" key="1">
    <source>
        <dbReference type="PROSITE" id="PS51499"/>
    </source>
</evidence>
<reference evidence="2" key="1">
    <citation type="submission" date="2022-12" db="EMBL/GenBank/DDBJ databases">
        <title>Draft genome assemblies for two species of Escallonia (Escalloniales).</title>
        <authorList>
            <person name="Chanderbali A."/>
            <person name="Dervinis C."/>
            <person name="Anghel I."/>
            <person name="Soltis D."/>
            <person name="Soltis P."/>
            <person name="Zapata F."/>
        </authorList>
    </citation>
    <scope>NUCLEOTIDE SEQUENCE</scope>
    <source>
        <strain evidence="2">UCBG92.1500</strain>
        <tissue evidence="2">Leaf</tissue>
    </source>
</reference>
<evidence type="ECO:0000313" key="2">
    <source>
        <dbReference type="EMBL" id="KAK2974180.1"/>
    </source>
</evidence>
<dbReference type="Proteomes" id="UP001187471">
    <property type="component" value="Unassembled WGS sequence"/>
</dbReference>
<evidence type="ECO:0000313" key="3">
    <source>
        <dbReference type="Proteomes" id="UP001187471"/>
    </source>
</evidence>
<feature type="domain" description="APO" evidence="1">
    <location>
        <begin position="319"/>
        <end position="404"/>
    </location>
</feature>
<proteinExistence type="predicted"/>
<name>A0AA88R2I0_9ASTE</name>